<evidence type="ECO:0000313" key="4">
    <source>
        <dbReference type="Proteomes" id="UP000095038"/>
    </source>
</evidence>
<feature type="compositionally biased region" description="Low complexity" evidence="1">
    <location>
        <begin position="1"/>
        <end position="19"/>
    </location>
</feature>
<dbReference type="STRING" id="1344418.A0A1D2VNE6"/>
<proteinExistence type="predicted"/>
<gene>
    <name evidence="3" type="ORF">ASCRUDRAFT_74491</name>
</gene>
<feature type="compositionally biased region" description="Basic and acidic residues" evidence="1">
    <location>
        <begin position="332"/>
        <end position="343"/>
    </location>
</feature>
<dbReference type="Gene3D" id="3.40.30.10">
    <property type="entry name" value="Glutaredoxin"/>
    <property type="match status" value="1"/>
</dbReference>
<protein>
    <submittedName>
        <fullName evidence="3">Uncharacterized protein</fullName>
    </submittedName>
</protein>
<keyword evidence="4" id="KW-1185">Reference proteome</keyword>
<accession>A0A1D2VNE6</accession>
<reference evidence="4" key="1">
    <citation type="submission" date="2016-05" db="EMBL/GenBank/DDBJ databases">
        <title>Comparative genomics of biotechnologically important yeasts.</title>
        <authorList>
            <consortium name="DOE Joint Genome Institute"/>
            <person name="Riley R."/>
            <person name="Haridas S."/>
            <person name="Wolfe K.H."/>
            <person name="Lopes M.R."/>
            <person name="Hittinger C.T."/>
            <person name="Goker M."/>
            <person name="Salamov A."/>
            <person name="Wisecaver J."/>
            <person name="Long T.M."/>
            <person name="Aerts A.L."/>
            <person name="Barry K."/>
            <person name="Choi C."/>
            <person name="Clum A."/>
            <person name="Coughlan A.Y."/>
            <person name="Deshpande S."/>
            <person name="Douglass A.P."/>
            <person name="Hanson S.J."/>
            <person name="Klenk H.-P."/>
            <person name="Labutti K."/>
            <person name="Lapidus A."/>
            <person name="Lindquist E."/>
            <person name="Lipzen A."/>
            <person name="Meier-Kolthoff J.P."/>
            <person name="Ohm R.A."/>
            <person name="Otillar R.P."/>
            <person name="Pangilinan J."/>
            <person name="Peng Y."/>
            <person name="Rokas A."/>
            <person name="Rosa C.A."/>
            <person name="Scheuner C."/>
            <person name="Sibirny A.A."/>
            <person name="Slot J.C."/>
            <person name="Stielow J.B."/>
            <person name="Sun H."/>
            <person name="Kurtzman C.P."/>
            <person name="Blackwell M."/>
            <person name="Grigoriev I.V."/>
            <person name="Jeffries T.W."/>
        </authorList>
    </citation>
    <scope>NUCLEOTIDE SEQUENCE [LARGE SCALE GENOMIC DNA]</scope>
    <source>
        <strain evidence="4">DSM 1968</strain>
    </source>
</reference>
<dbReference type="AlphaFoldDB" id="A0A1D2VNE6"/>
<dbReference type="EMBL" id="KV454476">
    <property type="protein sequence ID" value="ODV63097.1"/>
    <property type="molecule type" value="Genomic_DNA"/>
</dbReference>
<sequence>MINNSNTNTNNINTTNNRNSLDHTMINTSNEKLNLSSFQIDIESGMLNNSNNQRLNPNSNLNNDLKIKKSKHLKSYSNLTLITLKRKFYNFIDPNKNQLINLLLLLILSVFFIFFFIISFNLILILCKNVNNLNNKLFNKNLFNNSLDKKININNNLNNLNNLNDENNEIIISSDNTNYQKLSNDPPHSYQSTSSSQAFDIQNSDSKSDIPFDNIDYPIKGKPFDPAEEFKAIVALSPMIIFTWDNPNIPITNTLTISDQHTSSQIISSSTSSLSSLSNIADKDSIKDSIKDYINELKKDPNIAYDNIHNNIHNNIHTNIYDNIYDNTHDPNSKTILDNDSKNTNENSISTDTSDKSESHPSILLSNSNKISQDNKNSIDLLKIIQTNFQITPVPTYVSLDKHPHYKELSSYINNLYNKLLSNNKIIDKNDNDLNDLNLNLNPDENILPGIVIAGKPIGNTRHLLHLYNNGQLFNHLKKLGEGIVNIEKVDLSFISK</sequence>
<feature type="transmembrane region" description="Helical" evidence="2">
    <location>
        <begin position="102"/>
        <end position="126"/>
    </location>
</feature>
<keyword evidence="2" id="KW-1133">Transmembrane helix</keyword>
<evidence type="ECO:0000313" key="3">
    <source>
        <dbReference type="EMBL" id="ODV63097.1"/>
    </source>
</evidence>
<dbReference type="InParanoid" id="A0A1D2VNE6"/>
<name>A0A1D2VNE6_9ASCO</name>
<feature type="region of interest" description="Disordered" evidence="1">
    <location>
        <begin position="332"/>
        <end position="369"/>
    </location>
</feature>
<feature type="region of interest" description="Disordered" evidence="1">
    <location>
        <begin position="1"/>
        <end position="20"/>
    </location>
</feature>
<evidence type="ECO:0000256" key="1">
    <source>
        <dbReference type="SAM" id="MobiDB-lite"/>
    </source>
</evidence>
<keyword evidence="2" id="KW-0472">Membrane</keyword>
<evidence type="ECO:0000256" key="2">
    <source>
        <dbReference type="SAM" id="Phobius"/>
    </source>
</evidence>
<dbReference type="RefSeq" id="XP_020049404.1">
    <property type="nucleotide sequence ID" value="XM_020192707.1"/>
</dbReference>
<keyword evidence="2" id="KW-0812">Transmembrane</keyword>
<dbReference type="Proteomes" id="UP000095038">
    <property type="component" value="Unassembled WGS sequence"/>
</dbReference>
<dbReference type="GeneID" id="30966343"/>
<organism evidence="3 4">
    <name type="scientific">Ascoidea rubescens DSM 1968</name>
    <dbReference type="NCBI Taxonomy" id="1344418"/>
    <lineage>
        <taxon>Eukaryota</taxon>
        <taxon>Fungi</taxon>
        <taxon>Dikarya</taxon>
        <taxon>Ascomycota</taxon>
        <taxon>Saccharomycotina</taxon>
        <taxon>Saccharomycetes</taxon>
        <taxon>Ascoideaceae</taxon>
        <taxon>Ascoidea</taxon>
    </lineage>
</organism>